<name>A0A0C5VLL8_9GAMM</name>
<evidence type="ECO:0000256" key="4">
    <source>
        <dbReference type="RuleBase" id="RU003694"/>
    </source>
</evidence>
<dbReference type="KEGG" id="gsn:YC6258_03150"/>
<comment type="similarity">
    <text evidence="2 4">Belongs to the thiolase-like superfamily. Beta-ketoacyl-ACP synthases family.</text>
</comment>
<dbReference type="SUPFAM" id="SSF53901">
    <property type="entry name" value="Thiolase-like"/>
    <property type="match status" value="2"/>
</dbReference>
<dbReference type="InterPro" id="IPR014031">
    <property type="entry name" value="Ketoacyl_synth_C"/>
</dbReference>
<dbReference type="PANTHER" id="PTHR11712">
    <property type="entry name" value="POLYKETIDE SYNTHASE-RELATED"/>
    <property type="match status" value="1"/>
</dbReference>
<dbReference type="SMART" id="SM00825">
    <property type="entry name" value="PKS_KS"/>
    <property type="match status" value="1"/>
</dbReference>
<evidence type="ECO:0000256" key="1">
    <source>
        <dbReference type="ARBA" id="ARBA00005194"/>
    </source>
</evidence>
<feature type="domain" description="Ketosynthase family 3 (KS3)" evidence="5">
    <location>
        <begin position="1"/>
        <end position="532"/>
    </location>
</feature>
<dbReference type="EMBL" id="CP007142">
    <property type="protein sequence ID" value="AJQ95186.1"/>
    <property type="molecule type" value="Genomic_DNA"/>
</dbReference>
<dbReference type="Pfam" id="PF00109">
    <property type="entry name" value="ketoacyl-synt"/>
    <property type="match status" value="1"/>
</dbReference>
<keyword evidence="6" id="KW-0012">Acyltransferase</keyword>
<dbReference type="RefSeq" id="WP_044617538.1">
    <property type="nucleotide sequence ID" value="NZ_CP007142.1"/>
</dbReference>
<dbReference type="STRING" id="1445510.YC6258_03150"/>
<organism evidence="6 7">
    <name type="scientific">Gynuella sunshinyii YC6258</name>
    <dbReference type="NCBI Taxonomy" id="1445510"/>
    <lineage>
        <taxon>Bacteria</taxon>
        <taxon>Pseudomonadati</taxon>
        <taxon>Pseudomonadota</taxon>
        <taxon>Gammaproteobacteria</taxon>
        <taxon>Oceanospirillales</taxon>
        <taxon>Saccharospirillaceae</taxon>
        <taxon>Gynuella</taxon>
    </lineage>
</organism>
<dbReference type="GO" id="GO:0006633">
    <property type="term" value="P:fatty acid biosynthetic process"/>
    <property type="evidence" value="ECO:0007669"/>
    <property type="project" value="TreeGrafter"/>
</dbReference>
<proteinExistence type="inferred from homology"/>
<comment type="pathway">
    <text evidence="1">Lipid metabolism; fatty acid biosynthesis.</text>
</comment>
<dbReference type="Pfam" id="PF02801">
    <property type="entry name" value="Ketoacyl-synt_C"/>
    <property type="match status" value="1"/>
</dbReference>
<dbReference type="GO" id="GO:0004315">
    <property type="term" value="F:3-oxoacyl-[acyl-carrier-protein] synthase activity"/>
    <property type="evidence" value="ECO:0007669"/>
    <property type="project" value="UniProtKB-EC"/>
</dbReference>
<dbReference type="EC" id="2.3.1.41" evidence="6"/>
<dbReference type="PATRIC" id="fig|1445510.3.peg.3113"/>
<dbReference type="Gene3D" id="3.40.47.10">
    <property type="match status" value="1"/>
</dbReference>
<evidence type="ECO:0000256" key="2">
    <source>
        <dbReference type="ARBA" id="ARBA00008467"/>
    </source>
</evidence>
<dbReference type="InterPro" id="IPR014030">
    <property type="entry name" value="Ketoacyl_synth_N"/>
</dbReference>
<dbReference type="Proteomes" id="UP000032266">
    <property type="component" value="Chromosome"/>
</dbReference>
<protein>
    <submittedName>
        <fullName evidence="6">3-oxoacyl-(Acyl-carrier-protein) synthase</fullName>
        <ecNumber evidence="6">2.3.1.41</ecNumber>
    </submittedName>
</protein>
<dbReference type="PROSITE" id="PS52004">
    <property type="entry name" value="KS3_2"/>
    <property type="match status" value="1"/>
</dbReference>
<dbReference type="OrthoDB" id="9784825at2"/>
<dbReference type="CDD" id="cd00828">
    <property type="entry name" value="elong_cond_enzymes"/>
    <property type="match status" value="1"/>
</dbReference>
<keyword evidence="3 4" id="KW-0808">Transferase</keyword>
<accession>A0A0C5VLL8</accession>
<keyword evidence="7" id="KW-1185">Reference proteome</keyword>
<evidence type="ECO:0000313" key="6">
    <source>
        <dbReference type="EMBL" id="AJQ95186.1"/>
    </source>
</evidence>
<sequence length="619" mass="66891">MAKLPVIVSFGGMNAAGRSSSHHAYKRMVHEALSETAMINTWTDLANRMNIDISQGLNVETIERIKQGTLIRRIEENSHYNPDKVFYQRRAALKNSKGFQFTAKKSELPENPPATWNITDIDNGQVSVQVSSDLDILVPGSYKSTVSSAGLLPSGFNPGSLYHSKHHPRGLQMTVYGASDAVNSLGISWETALQHVRPDQISVYAGSAISQMDDSGLAGLYQNPMKGNRISTKMMALTLPEMPADFINSYIINSVGTTGSNIGACATSLYNLRQGINDIQSGRSRIVIVGASEAPIVPEIIEGFAVMGALANDEQLRKLDNAAVVDNRRACRPFSTNAGFTMAESCQFMILMDDELALELGANIHGAVADVFVNADANKKSISAPGIGNYITIAKSAALARHLLGEKGVQRSFVQAHGTGTPQNRVTESHILNEVAQTFGITNWPVAAIKSYVGHSLGPAGLDQIVASLGVWNDGYIPGIKTIDQIADDVHTSHLDILMEHKAAGLKGEDMLASIINSKGFGGNNASALILSPQQTQNMLQAKHGHQKMTSYHKLNEAVVEAVAAYDQVAMSGRESVIYQFGQSVMDEKDVTLSATSVQLTQFKNAIQFEFDTDYSEYL</sequence>
<dbReference type="GO" id="GO:0005829">
    <property type="term" value="C:cytosol"/>
    <property type="evidence" value="ECO:0007669"/>
    <property type="project" value="TreeGrafter"/>
</dbReference>
<gene>
    <name evidence="6" type="ORF">YC6258_03150</name>
</gene>
<dbReference type="InterPro" id="IPR016039">
    <property type="entry name" value="Thiolase-like"/>
</dbReference>
<dbReference type="PANTHER" id="PTHR11712:SF336">
    <property type="entry name" value="3-OXOACYL-[ACYL-CARRIER-PROTEIN] SYNTHASE, MITOCHONDRIAL"/>
    <property type="match status" value="1"/>
</dbReference>
<dbReference type="AlphaFoldDB" id="A0A0C5VLL8"/>
<dbReference type="InterPro" id="IPR020841">
    <property type="entry name" value="PKS_Beta-ketoAc_synthase_dom"/>
</dbReference>
<evidence type="ECO:0000313" key="7">
    <source>
        <dbReference type="Proteomes" id="UP000032266"/>
    </source>
</evidence>
<dbReference type="HOGENOM" id="CLU_030172_0_0_6"/>
<reference evidence="6 7" key="1">
    <citation type="submission" date="2014-01" db="EMBL/GenBank/DDBJ databases">
        <title>Full genme sequencing of cellulolytic bacterium Gynuella sunshinyii YC6258T gen. nov., sp. nov.</title>
        <authorList>
            <person name="Khan H."/>
            <person name="Chung E.J."/>
            <person name="Chung Y.R."/>
        </authorList>
    </citation>
    <scope>NUCLEOTIDE SEQUENCE [LARGE SCALE GENOMIC DNA]</scope>
    <source>
        <strain evidence="6 7">YC6258</strain>
    </source>
</reference>
<dbReference type="InterPro" id="IPR047224">
    <property type="entry name" value="FAS_alpha_su_C"/>
</dbReference>
<evidence type="ECO:0000259" key="5">
    <source>
        <dbReference type="PROSITE" id="PS52004"/>
    </source>
</evidence>
<dbReference type="InterPro" id="IPR000794">
    <property type="entry name" value="Beta-ketoacyl_synthase"/>
</dbReference>
<evidence type="ECO:0000256" key="3">
    <source>
        <dbReference type="ARBA" id="ARBA00022679"/>
    </source>
</evidence>